<keyword evidence="8" id="KW-1185">Reference proteome</keyword>
<reference evidence="7 8" key="1">
    <citation type="journal article" date="2017" name="Environ. Microbiol.">
        <title>Decay of the glycolytic pathway and adaptation to intranuclear parasitism within Enterocytozoonidae microsporidia.</title>
        <authorList>
            <person name="Wiredu Boakye D."/>
            <person name="Jaroenlak P."/>
            <person name="Prachumwat A."/>
            <person name="Williams T.A."/>
            <person name="Bateman K.S."/>
            <person name="Itsathitphaisarn O."/>
            <person name="Sritunyalucksana K."/>
            <person name="Paszkiewicz K.H."/>
            <person name="Moore K.A."/>
            <person name="Stentiford G.D."/>
            <person name="Williams B.A."/>
        </authorList>
    </citation>
    <scope>NUCLEOTIDE SEQUENCE [LARGE SCALE GENOMIC DNA]</scope>
    <source>
        <strain evidence="7 8">GB1</strain>
    </source>
</reference>
<dbReference type="GO" id="GO:0000786">
    <property type="term" value="C:nucleosome"/>
    <property type="evidence" value="ECO:0007669"/>
    <property type="project" value="UniProtKB-KW"/>
</dbReference>
<dbReference type="AlphaFoldDB" id="A0A1X0QB57"/>
<feature type="region of interest" description="Disordered" evidence="5">
    <location>
        <begin position="1"/>
        <end position="63"/>
    </location>
</feature>
<dbReference type="Pfam" id="PF00125">
    <property type="entry name" value="Histone"/>
    <property type="match status" value="1"/>
</dbReference>
<feature type="compositionally biased region" description="Low complexity" evidence="5">
    <location>
        <begin position="40"/>
        <end position="59"/>
    </location>
</feature>
<dbReference type="InterPro" id="IPR000164">
    <property type="entry name" value="Histone_H3/CENP-A"/>
</dbReference>
<proteinExistence type="inferred from homology"/>
<evidence type="ECO:0000256" key="1">
    <source>
        <dbReference type="ARBA" id="ARBA00004286"/>
    </source>
</evidence>
<protein>
    <submittedName>
        <fullName evidence="7">H31</fullName>
    </submittedName>
</protein>
<comment type="subcellular location">
    <subcellularLocation>
        <location evidence="1">Chromosome</location>
    </subcellularLocation>
</comment>
<evidence type="ECO:0000313" key="8">
    <source>
        <dbReference type="Proteomes" id="UP000192356"/>
    </source>
</evidence>
<name>A0A1X0QB57_9MICR</name>
<dbReference type="SUPFAM" id="SSF47113">
    <property type="entry name" value="Histone-fold"/>
    <property type="match status" value="1"/>
</dbReference>
<dbReference type="GO" id="GO:0003677">
    <property type="term" value="F:DNA binding"/>
    <property type="evidence" value="ECO:0007669"/>
    <property type="project" value="InterPro"/>
</dbReference>
<dbReference type="PRINTS" id="PR00622">
    <property type="entry name" value="HISTONEH3"/>
</dbReference>
<evidence type="ECO:0000256" key="3">
    <source>
        <dbReference type="ARBA" id="ARBA00022454"/>
    </source>
</evidence>
<evidence type="ECO:0000313" key="7">
    <source>
        <dbReference type="EMBL" id="ORD97031.1"/>
    </source>
</evidence>
<evidence type="ECO:0000256" key="2">
    <source>
        <dbReference type="ARBA" id="ARBA00010343"/>
    </source>
</evidence>
<keyword evidence="4" id="KW-0238">DNA-binding</keyword>
<dbReference type="VEuPathDB" id="MicrosporidiaDB:HERIO_1078"/>
<feature type="domain" description="Core Histone H2A/H2B/H3" evidence="6">
    <location>
        <begin position="95"/>
        <end position="182"/>
    </location>
</feature>
<evidence type="ECO:0000259" key="6">
    <source>
        <dbReference type="Pfam" id="PF00125"/>
    </source>
</evidence>
<feature type="compositionally biased region" description="Basic residues" evidence="5">
    <location>
        <begin position="29"/>
        <end position="39"/>
    </location>
</feature>
<gene>
    <name evidence="7" type="primary">H31</name>
    <name evidence="7" type="ORF">HERIO_1078</name>
</gene>
<dbReference type="GO" id="GO:0046982">
    <property type="term" value="F:protein heterodimerization activity"/>
    <property type="evidence" value="ECO:0007669"/>
    <property type="project" value="InterPro"/>
</dbReference>
<comment type="similarity">
    <text evidence="2">Belongs to the histone H3 family.</text>
</comment>
<evidence type="ECO:0000256" key="4">
    <source>
        <dbReference type="ARBA" id="ARBA00023269"/>
    </source>
</evidence>
<dbReference type="Proteomes" id="UP000192356">
    <property type="component" value="Unassembled WGS sequence"/>
</dbReference>
<dbReference type="PANTHER" id="PTHR45810:SF1">
    <property type="entry name" value="HISTONE H3-LIKE CENTROMERIC PROTEIN A"/>
    <property type="match status" value="1"/>
</dbReference>
<keyword evidence="4" id="KW-0544">Nucleosome core</keyword>
<dbReference type="EMBL" id="LVKB01000046">
    <property type="protein sequence ID" value="ORD97031.1"/>
    <property type="molecule type" value="Genomic_DNA"/>
</dbReference>
<dbReference type="Gene3D" id="1.10.20.10">
    <property type="entry name" value="Histone, subunit A"/>
    <property type="match status" value="1"/>
</dbReference>
<dbReference type="SMART" id="SM00428">
    <property type="entry name" value="H3"/>
    <property type="match status" value="1"/>
</dbReference>
<dbReference type="InterPro" id="IPR009072">
    <property type="entry name" value="Histone-fold"/>
</dbReference>
<accession>A0A1X0QB57</accession>
<evidence type="ECO:0000256" key="5">
    <source>
        <dbReference type="SAM" id="MobiDB-lite"/>
    </source>
</evidence>
<dbReference type="OrthoDB" id="842664at2759"/>
<sequence length="191" mass="21330">MARKASSARKSAVTPGGKISSLGKVTTPSKKKIRTHTARKVVATPTSVKKTTKSTSSSSFANKEPIKIQRSKISISQPKVTLNPSQKLTKGAPKKKLVLKEIKFLQQNVGTVLQRAPLLRLIKKILRDEDNFETFRLSKLAADCIQEGVEMIMVSVLEMATMLTRHAKRKTLFPSDLELVMKFYKMFTDLK</sequence>
<dbReference type="InterPro" id="IPR007125">
    <property type="entry name" value="H2A/H2B/H3"/>
</dbReference>
<comment type="caution">
    <text evidence="7">The sequence shown here is derived from an EMBL/GenBank/DDBJ whole genome shotgun (WGS) entry which is preliminary data.</text>
</comment>
<dbReference type="PANTHER" id="PTHR45810">
    <property type="entry name" value="HISTONE H3.2"/>
    <property type="match status" value="1"/>
</dbReference>
<keyword evidence="3" id="KW-0158">Chromosome</keyword>
<organism evidence="7 8">
    <name type="scientific">Hepatospora eriocheir</name>
    <dbReference type="NCBI Taxonomy" id="1081669"/>
    <lineage>
        <taxon>Eukaryota</taxon>
        <taxon>Fungi</taxon>
        <taxon>Fungi incertae sedis</taxon>
        <taxon>Microsporidia</taxon>
        <taxon>Hepatosporidae</taxon>
        <taxon>Hepatospora</taxon>
    </lineage>
</organism>
<dbReference type="GO" id="GO:0030527">
    <property type="term" value="F:structural constituent of chromatin"/>
    <property type="evidence" value="ECO:0007669"/>
    <property type="project" value="InterPro"/>
</dbReference>